<dbReference type="PROSITE" id="PS01187">
    <property type="entry name" value="EGF_CA"/>
    <property type="match status" value="3"/>
</dbReference>
<evidence type="ECO:0000256" key="6">
    <source>
        <dbReference type="ARBA" id="ARBA00022536"/>
    </source>
</evidence>
<gene>
    <name evidence="21" type="ORF">MCOR_40424</name>
</gene>
<dbReference type="CDD" id="cd00054">
    <property type="entry name" value="EGF_CA"/>
    <property type="match status" value="7"/>
</dbReference>
<keyword evidence="10" id="KW-0106">Calcium</keyword>
<protein>
    <recommendedName>
        <fullName evidence="16">DNA repair protein RAD52 homolog</fullName>
    </recommendedName>
</protein>
<dbReference type="InterPro" id="IPR009030">
    <property type="entry name" value="Growth_fac_rcpt_cys_sf"/>
</dbReference>
<feature type="domain" description="Anaphylatoxin-like" evidence="19">
    <location>
        <begin position="662"/>
        <end position="696"/>
    </location>
</feature>
<feature type="region of interest" description="Disordered" evidence="18">
    <location>
        <begin position="294"/>
        <end position="325"/>
    </location>
</feature>
<dbReference type="GO" id="GO:0071944">
    <property type="term" value="C:cell periphery"/>
    <property type="evidence" value="ECO:0007669"/>
    <property type="project" value="UniProtKB-ARBA"/>
</dbReference>
<keyword evidence="14" id="KW-0234">DNA repair</keyword>
<dbReference type="PANTHER" id="PTHR12132">
    <property type="entry name" value="DNA REPAIR AND RECOMBINATION PROTEIN RAD52, RAD59"/>
    <property type="match status" value="1"/>
</dbReference>
<feature type="region of interest" description="Disordered" evidence="18">
    <location>
        <begin position="410"/>
        <end position="466"/>
    </location>
</feature>
<evidence type="ECO:0000313" key="21">
    <source>
        <dbReference type="EMBL" id="CAC5406905.1"/>
    </source>
</evidence>
<evidence type="ECO:0000313" key="22">
    <source>
        <dbReference type="Proteomes" id="UP000507470"/>
    </source>
</evidence>
<evidence type="ECO:0000259" key="20">
    <source>
        <dbReference type="PROSITE" id="PS50026"/>
    </source>
</evidence>
<dbReference type="GO" id="GO:0005576">
    <property type="term" value="C:extracellular region"/>
    <property type="evidence" value="ECO:0007669"/>
    <property type="project" value="InterPro"/>
</dbReference>
<feature type="compositionally biased region" description="Polar residues" evidence="18">
    <location>
        <begin position="247"/>
        <end position="256"/>
    </location>
</feature>
<keyword evidence="8" id="KW-0677">Repeat</keyword>
<comment type="caution">
    <text evidence="17">Lacks conserved residue(s) required for the propagation of feature annotation.</text>
</comment>
<dbReference type="SMART" id="SM00181">
    <property type="entry name" value="EGF"/>
    <property type="match status" value="10"/>
</dbReference>
<evidence type="ECO:0000256" key="11">
    <source>
        <dbReference type="ARBA" id="ARBA00023157"/>
    </source>
</evidence>
<dbReference type="InterPro" id="IPR000020">
    <property type="entry name" value="Anaphylatoxin/fibulin"/>
</dbReference>
<dbReference type="OrthoDB" id="10022113at2759"/>
<dbReference type="PROSITE" id="PS50026">
    <property type="entry name" value="EGF_3"/>
    <property type="match status" value="4"/>
</dbReference>
<comment type="function">
    <text evidence="15">Involved in double-stranded break repair. Plays a central role in genetic recombination and DNA repair by promoting the annealing of complementary single-stranded DNA and by stimulation of the RAD51 recombinase.</text>
</comment>
<dbReference type="GO" id="GO:0005509">
    <property type="term" value="F:calcium ion binding"/>
    <property type="evidence" value="ECO:0007669"/>
    <property type="project" value="InterPro"/>
</dbReference>
<dbReference type="PROSITE" id="PS01186">
    <property type="entry name" value="EGF_2"/>
    <property type="match status" value="4"/>
</dbReference>
<accession>A0A6J8DFT6</accession>
<feature type="compositionally biased region" description="Basic and acidic residues" evidence="18">
    <location>
        <begin position="490"/>
        <end position="502"/>
    </location>
</feature>
<comment type="similarity">
    <text evidence="2">Belongs to the fibulin family.</text>
</comment>
<keyword evidence="4" id="KW-0964">Secreted</keyword>
<feature type="compositionally biased region" description="Polar residues" evidence="18">
    <location>
        <begin position="445"/>
        <end position="461"/>
    </location>
</feature>
<dbReference type="PROSITE" id="PS00010">
    <property type="entry name" value="ASX_HYDROXYL"/>
    <property type="match status" value="5"/>
</dbReference>
<keyword evidence="6 17" id="KW-0245">EGF-like domain</keyword>
<keyword evidence="13" id="KW-0325">Glycoprotein</keyword>
<evidence type="ECO:0000256" key="10">
    <source>
        <dbReference type="ARBA" id="ARBA00022837"/>
    </source>
</evidence>
<keyword evidence="5" id="KW-0272">Extracellular matrix</keyword>
<evidence type="ECO:0000256" key="9">
    <source>
        <dbReference type="ARBA" id="ARBA00022763"/>
    </source>
</evidence>
<dbReference type="Pfam" id="PF22914">
    <property type="entry name" value="Fibulin_C"/>
    <property type="match status" value="1"/>
</dbReference>
<dbReference type="Pfam" id="PF12662">
    <property type="entry name" value="cEGF"/>
    <property type="match status" value="3"/>
</dbReference>
<dbReference type="FunFam" id="3.30.390.80:FF:000001">
    <property type="entry name" value="DNA repair protein RAD52 homolog"/>
    <property type="match status" value="1"/>
</dbReference>
<feature type="domain" description="EGF-like" evidence="20">
    <location>
        <begin position="710"/>
        <end position="747"/>
    </location>
</feature>
<evidence type="ECO:0000256" key="5">
    <source>
        <dbReference type="ARBA" id="ARBA00022530"/>
    </source>
</evidence>
<dbReference type="FunFam" id="2.10.25.10:FF:000014">
    <property type="entry name" value="Latent-transforming growth factor beta-binding protein 3"/>
    <property type="match status" value="1"/>
</dbReference>
<keyword evidence="7" id="KW-0732">Signal</keyword>
<sequence>MKFMSLQAEFTTEEHEAIQSALRQRLGPEFISQRAGAGGQRLAYIEGWRLVNLANETFGFNGWSHSVTHQSVDFVDHFNSKYYVGVCATVKVQLKDGIFHEDVGYGVSEGMKSKALSIEKARKEAVTDGLKRALKSFGNSLGNCMADKDYLKCINRAPKPPAKVYDINDMKHSDIDQTVAKARKVRAKALDTQVRNECMPPPASMTTDARLSGRDTLNRESIHSTNSIPSSNSGGSSVHSSRDNASKESAYSSCVSRDSNNFTGTNKNQDWLPAAVVLNACEADGQGLVPEGITTRRGSLNSMQGTSTPSNTGKLSLGKQSTEDQTITGRLSLGKQGPEDPGQKINHKRTQSVQLVDPSYGDENMRKDIKDAKGEDEKAKYERLMRQRQKQIEFQQKLQQKQQDQTAITNLGPPIASSTPALGLGPPMHTSSPKPGLRSRGPVLSGSSRPGSLGEKSNVNGETPPELIEEGTFEDTVWNQSMDIENIDPSQKHVQEKQERSRTSIPMSKTPIRENTLNNHFPVTKGSVAVRKVSVNDDYNNVQKRRKVDIFWKMFLYFVLLAVSVNYQISEGAVDTNLLVRCCVVGTQWASKSSRCDNYPSAVENVHQDDQRSCRSLLEVCCMKQKHRTQCEDGKKDASENSFCAIRDDVFGSEQYKECCHCCRVGISARAMGSDCNLLRNEEFGGPCDRVYKDCCLGPNAANITEVSNDINECELYPNKLCSHTCVNTIGSYRCECPDGHSLHQDESTCIRDQDSRMRCAIYNPCQQLCVDTDSGVTCQCNAGYTLASDGHTCQDRDECREGLHNCTSDTRCVNYDGTHRCERIPPPQCPEGAELNPVTRQCVTKRQCNRGFDFNVITLACEDIDECAQRIDACTPEQRCENNEGSYSCRRIVGCGTGYSLDEETQSCIDVNECVAGTHNCGNGYECVNIEGSFRCTATRCPDGHQFSSRTGKCERVNCPRGFRADSRGMCIDLDECQRSGICDSTETCENTYGAYRCRSNYNCEPGYQADSRSGKCVDIDECARGTHDCTSSQKCINRGGSFICDCPDGFRQTAEGVCQDVDECAYGNVCPFNAGCTNTQGSYRCECNPGLKQEGRVCVDIDECQEPNRCQHGCVNMIGSYHCTCETGYQLSTDQRTCEDIDECRTYANRGQVCAGECTNLPGSYRCSCPEGWRSLSNGRTCQDIDECAEGTARCQGQEAMCYNTRGSYKCPQIQCPSGFVRTPLGPRRNSVRCKRISFTCRQNDYECINAPISLSYNFLSFPENVKIPSDLFAMSGPQTTEKIFDWELKVVKVTPLRANSVQVNRGYFDLKVGPGEAVVALNYRVSGPQDIELELKMKITDRYTRYTGTAVSKIFLYVTGANIS</sequence>
<comment type="similarity">
    <text evidence="3">Belongs to the RAD52 family.</text>
</comment>
<keyword evidence="11 17" id="KW-1015">Disulfide bond</keyword>
<dbReference type="InterPro" id="IPR000742">
    <property type="entry name" value="EGF"/>
</dbReference>
<feature type="domain" description="EGF-like" evidence="20">
    <location>
        <begin position="1062"/>
        <end position="1101"/>
    </location>
</feature>
<name>A0A6J8DFT6_MYTCO</name>
<organism evidence="21 22">
    <name type="scientific">Mytilus coruscus</name>
    <name type="common">Sea mussel</name>
    <dbReference type="NCBI Taxonomy" id="42192"/>
    <lineage>
        <taxon>Eukaryota</taxon>
        <taxon>Metazoa</taxon>
        <taxon>Spiralia</taxon>
        <taxon>Lophotrochozoa</taxon>
        <taxon>Mollusca</taxon>
        <taxon>Bivalvia</taxon>
        <taxon>Autobranchia</taxon>
        <taxon>Pteriomorphia</taxon>
        <taxon>Mytilida</taxon>
        <taxon>Mytiloidea</taxon>
        <taxon>Mytilidae</taxon>
        <taxon>Mytilinae</taxon>
        <taxon>Mytilus</taxon>
    </lineage>
</organism>
<evidence type="ECO:0000256" key="17">
    <source>
        <dbReference type="PROSITE-ProRule" id="PRU00076"/>
    </source>
</evidence>
<feature type="disulfide bond" evidence="17">
    <location>
        <begin position="1106"/>
        <end position="1116"/>
    </location>
</feature>
<dbReference type="InterPro" id="IPR004585">
    <property type="entry name" value="DNA_recomb/repair_Rad52"/>
</dbReference>
<dbReference type="InterPro" id="IPR042525">
    <property type="entry name" value="Rad52_Rad59_Rad22_sf"/>
</dbReference>
<evidence type="ECO:0000256" key="2">
    <source>
        <dbReference type="ARBA" id="ARBA00006127"/>
    </source>
</evidence>
<feature type="region of interest" description="Disordered" evidence="18">
    <location>
        <begin position="221"/>
        <end position="256"/>
    </location>
</feature>
<proteinExistence type="inferred from homology"/>
<feature type="compositionally biased region" description="Low complexity" evidence="18">
    <location>
        <begin position="223"/>
        <end position="239"/>
    </location>
</feature>
<dbReference type="GO" id="GO:0000730">
    <property type="term" value="P:DNA recombinase assembly"/>
    <property type="evidence" value="ECO:0007669"/>
    <property type="project" value="InterPro"/>
</dbReference>
<dbReference type="InterPro" id="IPR026823">
    <property type="entry name" value="cEGF"/>
</dbReference>
<dbReference type="SUPFAM" id="SSF54768">
    <property type="entry name" value="dsRNA-binding domain-like"/>
    <property type="match status" value="1"/>
</dbReference>
<evidence type="ECO:0000256" key="4">
    <source>
        <dbReference type="ARBA" id="ARBA00022525"/>
    </source>
</evidence>
<keyword evidence="22" id="KW-1185">Reference proteome</keyword>
<keyword evidence="9" id="KW-0227">DNA damage</keyword>
<dbReference type="NCBIfam" id="TIGR00607">
    <property type="entry name" value="rad52"/>
    <property type="match status" value="1"/>
</dbReference>
<evidence type="ECO:0000256" key="18">
    <source>
        <dbReference type="SAM" id="MobiDB-lite"/>
    </source>
</evidence>
<dbReference type="GO" id="GO:0006312">
    <property type="term" value="P:mitotic recombination"/>
    <property type="evidence" value="ECO:0007669"/>
    <property type="project" value="TreeGrafter"/>
</dbReference>
<keyword evidence="12" id="KW-0233">DNA recombination</keyword>
<evidence type="ECO:0000256" key="12">
    <source>
        <dbReference type="ARBA" id="ARBA00023172"/>
    </source>
</evidence>
<dbReference type="InterPro" id="IPR041247">
    <property type="entry name" value="Rad52_fam"/>
</dbReference>
<evidence type="ECO:0000256" key="7">
    <source>
        <dbReference type="ARBA" id="ARBA00022729"/>
    </source>
</evidence>
<evidence type="ECO:0000256" key="13">
    <source>
        <dbReference type="ARBA" id="ARBA00023180"/>
    </source>
</evidence>
<dbReference type="InterPro" id="IPR007232">
    <property type="entry name" value="Rad52_Rad59_Rad22"/>
</dbReference>
<dbReference type="SUPFAM" id="SSF57184">
    <property type="entry name" value="Growth factor receptor domain"/>
    <property type="match status" value="5"/>
</dbReference>
<dbReference type="InterPro" id="IPR018097">
    <property type="entry name" value="EGF_Ca-bd_CS"/>
</dbReference>
<feature type="region of interest" description="Disordered" evidence="18">
    <location>
        <begin position="486"/>
        <end position="505"/>
    </location>
</feature>
<dbReference type="SMART" id="SM00179">
    <property type="entry name" value="EGF_CA"/>
    <property type="match status" value="11"/>
</dbReference>
<dbReference type="Pfam" id="PF07645">
    <property type="entry name" value="EGF_CA"/>
    <property type="match status" value="6"/>
</dbReference>
<dbReference type="Proteomes" id="UP000507470">
    <property type="component" value="Unassembled WGS sequence"/>
</dbReference>
<dbReference type="InterPro" id="IPR000152">
    <property type="entry name" value="EGF-type_Asp/Asn_hydroxyl_site"/>
</dbReference>
<dbReference type="GO" id="GO:0010792">
    <property type="term" value="P:DNA double-strand break processing involved in repair via single-strand annealing"/>
    <property type="evidence" value="ECO:0007669"/>
    <property type="project" value="UniProtKB-ARBA"/>
</dbReference>
<comment type="subcellular location">
    <subcellularLocation>
        <location evidence="1">Secreted</location>
        <location evidence="1">Extracellular space</location>
        <location evidence="1">Extracellular matrix</location>
    </subcellularLocation>
</comment>
<dbReference type="InterPro" id="IPR049883">
    <property type="entry name" value="NOTCH1_EGF-like"/>
</dbReference>
<feature type="region of interest" description="Disordered" evidence="18">
    <location>
        <begin position="191"/>
        <end position="210"/>
    </location>
</feature>
<dbReference type="Gene3D" id="3.30.390.80">
    <property type="entry name" value="DNA repair protein Rad52/59/22"/>
    <property type="match status" value="1"/>
</dbReference>
<dbReference type="FunFam" id="2.10.25.10:FF:000010">
    <property type="entry name" value="Pro-epidermal growth factor"/>
    <property type="match status" value="1"/>
</dbReference>
<evidence type="ECO:0000256" key="1">
    <source>
        <dbReference type="ARBA" id="ARBA00004498"/>
    </source>
</evidence>
<dbReference type="EMBL" id="CACVKT020007264">
    <property type="protein sequence ID" value="CAC5406905.1"/>
    <property type="molecule type" value="Genomic_DNA"/>
</dbReference>
<dbReference type="PROSITE" id="PS01178">
    <property type="entry name" value="ANAPHYLATOXIN_2"/>
    <property type="match status" value="1"/>
</dbReference>
<evidence type="ECO:0000259" key="19">
    <source>
        <dbReference type="PROSITE" id="PS01178"/>
    </source>
</evidence>
<evidence type="ECO:0000256" key="8">
    <source>
        <dbReference type="ARBA" id="ARBA00022737"/>
    </source>
</evidence>
<dbReference type="PANTHER" id="PTHR12132:SF1">
    <property type="entry name" value="DNA REPAIR PROTEIN RAD52 HOMOLOG"/>
    <property type="match status" value="1"/>
</dbReference>
<dbReference type="Pfam" id="PF04098">
    <property type="entry name" value="Rad52_Rad22"/>
    <property type="match status" value="1"/>
</dbReference>
<dbReference type="InterPro" id="IPR001881">
    <property type="entry name" value="EGF-like_Ca-bd_dom"/>
</dbReference>
<evidence type="ECO:0000256" key="16">
    <source>
        <dbReference type="ARBA" id="ARBA00073403"/>
    </source>
</evidence>
<reference evidence="21 22" key="1">
    <citation type="submission" date="2020-06" db="EMBL/GenBank/DDBJ databases">
        <authorList>
            <person name="Li R."/>
            <person name="Bekaert M."/>
        </authorList>
    </citation>
    <scope>NUCLEOTIDE SEQUENCE [LARGE SCALE GENOMIC DNA]</scope>
    <source>
        <strain evidence="22">wild</strain>
    </source>
</reference>
<feature type="domain" description="EGF-like" evidence="20">
    <location>
        <begin position="1102"/>
        <end position="1141"/>
    </location>
</feature>
<dbReference type="FunFam" id="2.10.25.10:FF:000005">
    <property type="entry name" value="Fibrillin 2"/>
    <property type="match status" value="2"/>
</dbReference>
<feature type="compositionally biased region" description="Polar residues" evidence="18">
    <location>
        <begin position="296"/>
        <end position="325"/>
    </location>
</feature>
<evidence type="ECO:0000256" key="3">
    <source>
        <dbReference type="ARBA" id="ARBA00006638"/>
    </source>
</evidence>
<evidence type="ECO:0000256" key="14">
    <source>
        <dbReference type="ARBA" id="ARBA00023204"/>
    </source>
</evidence>
<dbReference type="GO" id="GO:0005634">
    <property type="term" value="C:nucleus"/>
    <property type="evidence" value="ECO:0007669"/>
    <property type="project" value="InterPro"/>
</dbReference>
<evidence type="ECO:0000256" key="15">
    <source>
        <dbReference type="ARBA" id="ARBA00053354"/>
    </source>
</evidence>
<dbReference type="FunFam" id="2.10.25.10:FF:000038">
    <property type="entry name" value="Fibrillin 2"/>
    <property type="match status" value="2"/>
</dbReference>
<dbReference type="Gene3D" id="2.10.25.10">
    <property type="entry name" value="Laminin"/>
    <property type="match status" value="11"/>
</dbReference>
<dbReference type="InterPro" id="IPR055088">
    <property type="entry name" value="Fibulin_C"/>
</dbReference>
<feature type="domain" description="EGF-like" evidence="20">
    <location>
        <begin position="1020"/>
        <end position="1061"/>
    </location>
</feature>